<keyword evidence="3" id="KW-1185">Reference proteome</keyword>
<organism evidence="2 3">
    <name type="scientific">Araneus ventricosus</name>
    <name type="common">Orbweaver spider</name>
    <name type="synonym">Epeira ventricosa</name>
    <dbReference type="NCBI Taxonomy" id="182803"/>
    <lineage>
        <taxon>Eukaryota</taxon>
        <taxon>Metazoa</taxon>
        <taxon>Ecdysozoa</taxon>
        <taxon>Arthropoda</taxon>
        <taxon>Chelicerata</taxon>
        <taxon>Arachnida</taxon>
        <taxon>Araneae</taxon>
        <taxon>Araneomorphae</taxon>
        <taxon>Entelegynae</taxon>
        <taxon>Araneoidea</taxon>
        <taxon>Araneidae</taxon>
        <taxon>Araneus</taxon>
    </lineage>
</organism>
<evidence type="ECO:0000313" key="3">
    <source>
        <dbReference type="Proteomes" id="UP000499080"/>
    </source>
</evidence>
<dbReference type="AlphaFoldDB" id="A0A4Y2IEI6"/>
<proteinExistence type="predicted"/>
<feature type="compositionally biased region" description="Basic and acidic residues" evidence="1">
    <location>
        <begin position="115"/>
        <end position="125"/>
    </location>
</feature>
<dbReference type="Proteomes" id="UP000499080">
    <property type="component" value="Unassembled WGS sequence"/>
</dbReference>
<protein>
    <submittedName>
        <fullName evidence="2">Uncharacterized protein</fullName>
    </submittedName>
</protein>
<evidence type="ECO:0000313" key="2">
    <source>
        <dbReference type="EMBL" id="GBM75416.1"/>
    </source>
</evidence>
<gene>
    <name evidence="2" type="ORF">AVEN_119957_1</name>
</gene>
<feature type="region of interest" description="Disordered" evidence="1">
    <location>
        <begin position="91"/>
        <end position="125"/>
    </location>
</feature>
<evidence type="ECO:0000256" key="1">
    <source>
        <dbReference type="SAM" id="MobiDB-lite"/>
    </source>
</evidence>
<name>A0A4Y2IEI6_ARAVE</name>
<reference evidence="2 3" key="1">
    <citation type="journal article" date="2019" name="Sci. Rep.">
        <title>Orb-weaving spider Araneus ventricosus genome elucidates the spidroin gene catalogue.</title>
        <authorList>
            <person name="Kono N."/>
            <person name="Nakamura H."/>
            <person name="Ohtoshi R."/>
            <person name="Moran D.A.P."/>
            <person name="Shinohara A."/>
            <person name="Yoshida Y."/>
            <person name="Fujiwara M."/>
            <person name="Mori M."/>
            <person name="Tomita M."/>
            <person name="Arakawa K."/>
        </authorList>
    </citation>
    <scope>NUCLEOTIDE SEQUENCE [LARGE SCALE GENOMIC DNA]</scope>
</reference>
<dbReference type="EMBL" id="BGPR01002556">
    <property type="protein sequence ID" value="GBM75416.1"/>
    <property type="molecule type" value="Genomic_DNA"/>
</dbReference>
<sequence>MAFAWDLRALRWKLLYSSTLHPPICPPVLSKGLVARCRPTGRRAQGSKPDDTADTQCIGTVDPHIGYRACCMHVVKHPPTGVVRKFEEGVSTQVSSSSSDRGLRGPSQNIPRVASRRDVNKAKLN</sequence>
<accession>A0A4Y2IEI6</accession>
<comment type="caution">
    <text evidence="2">The sequence shown here is derived from an EMBL/GenBank/DDBJ whole genome shotgun (WGS) entry which is preliminary data.</text>
</comment>